<evidence type="ECO:0000256" key="2">
    <source>
        <dbReference type="ARBA" id="ARBA00022475"/>
    </source>
</evidence>
<feature type="binding site" evidence="12">
    <location>
        <position position="84"/>
    </location>
    <ligand>
        <name>Na(+)</name>
        <dbReference type="ChEBI" id="CHEBI:29101"/>
        <note>structural</note>
    </ligand>
</feature>
<comment type="function">
    <text evidence="12">Fluoride-specific ion channel. Important for reducing fluoride concentration in the cell, thus reducing its toxicity.</text>
</comment>
<feature type="transmembrane region" description="Helical" evidence="12">
    <location>
        <begin position="69"/>
        <end position="90"/>
    </location>
</feature>
<dbReference type="Proteomes" id="UP000831607">
    <property type="component" value="Chromosome"/>
</dbReference>
<dbReference type="PANTHER" id="PTHR28259">
    <property type="entry name" value="FLUORIDE EXPORT PROTEIN 1-RELATED"/>
    <property type="match status" value="1"/>
</dbReference>
<keyword evidence="8 12" id="KW-0472">Membrane</keyword>
<evidence type="ECO:0000256" key="8">
    <source>
        <dbReference type="ARBA" id="ARBA00023136"/>
    </source>
</evidence>
<dbReference type="HAMAP" id="MF_00454">
    <property type="entry name" value="FluC"/>
    <property type="match status" value="1"/>
</dbReference>
<accession>A0ABY4AGM5</accession>
<evidence type="ECO:0000256" key="11">
    <source>
        <dbReference type="ARBA" id="ARBA00035585"/>
    </source>
</evidence>
<evidence type="ECO:0000256" key="5">
    <source>
        <dbReference type="ARBA" id="ARBA00022989"/>
    </source>
</evidence>
<dbReference type="NCBIfam" id="TIGR00494">
    <property type="entry name" value="crcB"/>
    <property type="match status" value="1"/>
</dbReference>
<keyword evidence="14" id="KW-1185">Reference proteome</keyword>
<keyword evidence="2 12" id="KW-1003">Cell membrane</keyword>
<comment type="activity regulation">
    <text evidence="12">Na(+) is not transported, but it plays an essential structural role and its presence is essential for fluoride channel function.</text>
</comment>
<dbReference type="InterPro" id="IPR003691">
    <property type="entry name" value="FluC"/>
</dbReference>
<name>A0ABY4AGM5_9BURK</name>
<sequence>MTQSPWTLANFLAIGAGAAVGAWGRWTLGLLLNPGPDRFPIGTWVANLSGSYIIGLTLAYGILNPDWPAHVRLFLITGLLGALTTFSTFSAETVTFFEQGRIGLGVTYAAASLFGCLAMTALGWWTLQALRG</sequence>
<reference evidence="13 14" key="1">
    <citation type="submission" date="2020-11" db="EMBL/GenBank/DDBJ databases">
        <title>Algicoccus daihaiensis sp.nov., isolated from Daihai Lake in Inner Mongolia.</title>
        <authorList>
            <person name="Kai J."/>
        </authorList>
    </citation>
    <scope>NUCLEOTIDE SEQUENCE [LARGE SCALE GENOMIC DNA]</scope>
    <source>
        <strain evidence="14">f23</strain>
    </source>
</reference>
<evidence type="ECO:0000256" key="4">
    <source>
        <dbReference type="ARBA" id="ARBA00022692"/>
    </source>
</evidence>
<proteinExistence type="inferred from homology"/>
<keyword evidence="12" id="KW-0813">Transport</keyword>
<evidence type="ECO:0000256" key="10">
    <source>
        <dbReference type="ARBA" id="ARBA00035120"/>
    </source>
</evidence>
<feature type="transmembrane region" description="Helical" evidence="12">
    <location>
        <begin position="6"/>
        <end position="32"/>
    </location>
</feature>
<keyword evidence="6 12" id="KW-0915">Sodium</keyword>
<dbReference type="EMBL" id="CP063982">
    <property type="protein sequence ID" value="UOD49442.1"/>
    <property type="molecule type" value="Genomic_DNA"/>
</dbReference>
<evidence type="ECO:0000256" key="1">
    <source>
        <dbReference type="ARBA" id="ARBA00004651"/>
    </source>
</evidence>
<comment type="similarity">
    <text evidence="10 12">Belongs to the fluoride channel Fluc/FEX (TC 1.A.43) family.</text>
</comment>
<evidence type="ECO:0000313" key="13">
    <source>
        <dbReference type="EMBL" id="UOD49442.1"/>
    </source>
</evidence>
<protein>
    <recommendedName>
        <fullName evidence="12">Fluoride-specific ion channel FluC</fullName>
    </recommendedName>
</protein>
<keyword evidence="12" id="KW-0479">Metal-binding</keyword>
<feature type="binding site" evidence="12">
    <location>
        <position position="81"/>
    </location>
    <ligand>
        <name>Na(+)</name>
        <dbReference type="ChEBI" id="CHEBI:29101"/>
        <note>structural</note>
    </ligand>
</feature>
<feature type="transmembrane region" description="Helical" evidence="12">
    <location>
        <begin position="102"/>
        <end position="127"/>
    </location>
</feature>
<keyword evidence="7 12" id="KW-0406">Ion transport</keyword>
<evidence type="ECO:0000256" key="9">
    <source>
        <dbReference type="ARBA" id="ARBA00023303"/>
    </source>
</evidence>
<comment type="catalytic activity">
    <reaction evidence="11">
        <text>fluoride(in) = fluoride(out)</text>
        <dbReference type="Rhea" id="RHEA:76159"/>
        <dbReference type="ChEBI" id="CHEBI:17051"/>
    </reaction>
    <physiologicalReaction direction="left-to-right" evidence="11">
        <dbReference type="Rhea" id="RHEA:76160"/>
    </physiologicalReaction>
</comment>
<organism evidence="13 14">
    <name type="scientific">Orrella daihaiensis</name>
    <dbReference type="NCBI Taxonomy" id="2782176"/>
    <lineage>
        <taxon>Bacteria</taxon>
        <taxon>Pseudomonadati</taxon>
        <taxon>Pseudomonadota</taxon>
        <taxon>Betaproteobacteria</taxon>
        <taxon>Burkholderiales</taxon>
        <taxon>Alcaligenaceae</taxon>
        <taxon>Orrella</taxon>
    </lineage>
</organism>
<keyword evidence="4 12" id="KW-0812">Transmembrane</keyword>
<keyword evidence="9 12" id="KW-0407">Ion channel</keyword>
<gene>
    <name evidence="12 13" type="primary">crcB</name>
    <name evidence="12" type="synonym">fluC</name>
    <name evidence="13" type="ORF">DHf2319_08080</name>
</gene>
<dbReference type="RefSeq" id="WP_243477603.1">
    <property type="nucleotide sequence ID" value="NZ_CP063982.1"/>
</dbReference>
<evidence type="ECO:0000256" key="6">
    <source>
        <dbReference type="ARBA" id="ARBA00023053"/>
    </source>
</evidence>
<comment type="subcellular location">
    <subcellularLocation>
        <location evidence="1 12">Cell membrane</location>
        <topology evidence="1 12">Multi-pass membrane protein</topology>
    </subcellularLocation>
</comment>
<keyword evidence="3" id="KW-0997">Cell inner membrane</keyword>
<feature type="transmembrane region" description="Helical" evidence="12">
    <location>
        <begin position="44"/>
        <end position="63"/>
    </location>
</feature>
<dbReference type="Pfam" id="PF02537">
    <property type="entry name" value="CRCB"/>
    <property type="match status" value="1"/>
</dbReference>
<evidence type="ECO:0000313" key="14">
    <source>
        <dbReference type="Proteomes" id="UP000831607"/>
    </source>
</evidence>
<keyword evidence="5 12" id="KW-1133">Transmembrane helix</keyword>
<dbReference type="PANTHER" id="PTHR28259:SF1">
    <property type="entry name" value="FLUORIDE EXPORT PROTEIN 1-RELATED"/>
    <property type="match status" value="1"/>
</dbReference>
<evidence type="ECO:0000256" key="7">
    <source>
        <dbReference type="ARBA" id="ARBA00023065"/>
    </source>
</evidence>
<evidence type="ECO:0000256" key="12">
    <source>
        <dbReference type="HAMAP-Rule" id="MF_00454"/>
    </source>
</evidence>
<evidence type="ECO:0000256" key="3">
    <source>
        <dbReference type="ARBA" id="ARBA00022519"/>
    </source>
</evidence>